<comment type="caution">
    <text evidence="10">The sequence shown here is derived from an EMBL/GenBank/DDBJ whole genome shotgun (WGS) entry which is preliminary data.</text>
</comment>
<dbReference type="CDD" id="cd06261">
    <property type="entry name" value="TM_PBP2"/>
    <property type="match status" value="1"/>
</dbReference>
<evidence type="ECO:0000256" key="7">
    <source>
        <dbReference type="ARBA" id="ARBA00023136"/>
    </source>
</evidence>
<evidence type="ECO:0000256" key="1">
    <source>
        <dbReference type="ARBA" id="ARBA00004651"/>
    </source>
</evidence>
<evidence type="ECO:0000259" key="9">
    <source>
        <dbReference type="PROSITE" id="PS50928"/>
    </source>
</evidence>
<dbReference type="InterPro" id="IPR035906">
    <property type="entry name" value="MetI-like_sf"/>
</dbReference>
<reference evidence="10" key="2">
    <citation type="journal article" date="2021" name="PeerJ">
        <title>Extensive microbial diversity within the chicken gut microbiome revealed by metagenomics and culture.</title>
        <authorList>
            <person name="Gilroy R."/>
            <person name="Ravi A."/>
            <person name="Getino M."/>
            <person name="Pursley I."/>
            <person name="Horton D.L."/>
            <person name="Alikhan N.F."/>
            <person name="Baker D."/>
            <person name="Gharbi K."/>
            <person name="Hall N."/>
            <person name="Watson M."/>
            <person name="Adriaenssens E.M."/>
            <person name="Foster-Nyarko E."/>
            <person name="Jarju S."/>
            <person name="Secka A."/>
            <person name="Antonio M."/>
            <person name="Oren A."/>
            <person name="Chaudhuri R.R."/>
            <person name="La Ragione R."/>
            <person name="Hildebrand F."/>
            <person name="Pallen M.J."/>
        </authorList>
    </citation>
    <scope>NUCLEOTIDE SEQUENCE</scope>
    <source>
        <strain evidence="10">14700</strain>
    </source>
</reference>
<feature type="transmembrane region" description="Helical" evidence="8">
    <location>
        <begin position="75"/>
        <end position="94"/>
    </location>
</feature>
<keyword evidence="5 8" id="KW-0812">Transmembrane</keyword>
<dbReference type="SUPFAM" id="SSF161098">
    <property type="entry name" value="MetI-like"/>
    <property type="match status" value="1"/>
</dbReference>
<dbReference type="PROSITE" id="PS50928">
    <property type="entry name" value="ABC_TM1"/>
    <property type="match status" value="1"/>
</dbReference>
<dbReference type="Proteomes" id="UP000810292">
    <property type="component" value="Unassembled WGS sequence"/>
</dbReference>
<comment type="subcellular location">
    <subcellularLocation>
        <location evidence="1 8">Cell membrane</location>
        <topology evidence="1 8">Multi-pass membrane protein</topology>
    </subcellularLocation>
</comment>
<dbReference type="PANTHER" id="PTHR43744">
    <property type="entry name" value="ABC TRANSPORTER PERMEASE PROTEIN MG189-RELATED-RELATED"/>
    <property type="match status" value="1"/>
</dbReference>
<protein>
    <recommendedName>
        <fullName evidence="2">sn-glycerol-3-phosphate transport system permease protein UgpE</fullName>
    </recommendedName>
</protein>
<keyword evidence="6 8" id="KW-1133">Transmembrane helix</keyword>
<feature type="transmembrane region" description="Helical" evidence="8">
    <location>
        <begin position="106"/>
        <end position="130"/>
    </location>
</feature>
<dbReference type="GO" id="GO:0055085">
    <property type="term" value="P:transmembrane transport"/>
    <property type="evidence" value="ECO:0007669"/>
    <property type="project" value="InterPro"/>
</dbReference>
<accession>A0A9D9IB34</accession>
<gene>
    <name evidence="10" type="ORF">IAA72_06210</name>
</gene>
<dbReference type="InterPro" id="IPR000515">
    <property type="entry name" value="MetI-like"/>
</dbReference>
<proteinExistence type="inferred from homology"/>
<keyword evidence="7 8" id="KW-0472">Membrane</keyword>
<keyword evidence="4" id="KW-1003">Cell membrane</keyword>
<dbReference type="Pfam" id="PF00528">
    <property type="entry name" value="BPD_transp_1"/>
    <property type="match status" value="1"/>
</dbReference>
<evidence type="ECO:0000256" key="4">
    <source>
        <dbReference type="ARBA" id="ARBA00022475"/>
    </source>
</evidence>
<evidence type="ECO:0000256" key="6">
    <source>
        <dbReference type="ARBA" id="ARBA00022989"/>
    </source>
</evidence>
<dbReference type="Gene3D" id="1.10.3720.10">
    <property type="entry name" value="MetI-like"/>
    <property type="match status" value="1"/>
</dbReference>
<name>A0A9D9IB34_9SPIO</name>
<feature type="transmembrane region" description="Helical" evidence="8">
    <location>
        <begin position="150"/>
        <end position="167"/>
    </location>
</feature>
<organism evidence="10 11">
    <name type="scientific">Candidatus Ornithospirochaeta stercoravium</name>
    <dbReference type="NCBI Taxonomy" id="2840897"/>
    <lineage>
        <taxon>Bacteria</taxon>
        <taxon>Pseudomonadati</taxon>
        <taxon>Spirochaetota</taxon>
        <taxon>Spirochaetia</taxon>
        <taxon>Spirochaetales</taxon>
        <taxon>Spirochaetaceae</taxon>
        <taxon>Spirochaetaceae incertae sedis</taxon>
        <taxon>Candidatus Ornithospirochaeta</taxon>
    </lineage>
</organism>
<feature type="domain" description="ABC transmembrane type-1" evidence="9">
    <location>
        <begin position="71"/>
        <end position="260"/>
    </location>
</feature>
<keyword evidence="3 8" id="KW-0813">Transport</keyword>
<sequence>MGSKKLKSKDIVFTAVMWILALMMLYPFIMMIAISFRPSGQAYQPLFAPGIMHTLRSYEQVLSHPNFSDWYRNTIVTVVVTIAIRLVITILAAYSFSRLHFKGKALILAFLVATMMVPGETTMVPRYLYFKEIGILNTLWSIVLPEASEVFYLILLIEFFSSIPGDFTEAATIDGAGHLLILSRIFIPLSGPAIATTVLFSFINIWNNYLDPYLFINNIETQLITPALQFFQEQGGANMPVQMAGSALALIPVIILFVFTQKYFVQGVASSGIKG</sequence>
<evidence type="ECO:0000256" key="3">
    <source>
        <dbReference type="ARBA" id="ARBA00022448"/>
    </source>
</evidence>
<feature type="transmembrane region" description="Helical" evidence="8">
    <location>
        <begin position="241"/>
        <end position="259"/>
    </location>
</feature>
<evidence type="ECO:0000313" key="11">
    <source>
        <dbReference type="Proteomes" id="UP000810292"/>
    </source>
</evidence>
<dbReference type="PANTHER" id="PTHR43744:SF8">
    <property type="entry name" value="SN-GLYCEROL-3-PHOSPHATE TRANSPORT SYSTEM PERMEASE PROTEIN UGPE"/>
    <property type="match status" value="1"/>
</dbReference>
<feature type="transmembrane region" description="Helical" evidence="8">
    <location>
        <begin position="179"/>
        <end position="203"/>
    </location>
</feature>
<evidence type="ECO:0000256" key="2">
    <source>
        <dbReference type="ARBA" id="ARBA00020515"/>
    </source>
</evidence>
<feature type="transmembrane region" description="Helical" evidence="8">
    <location>
        <begin position="12"/>
        <end position="36"/>
    </location>
</feature>
<dbReference type="GO" id="GO:0005886">
    <property type="term" value="C:plasma membrane"/>
    <property type="evidence" value="ECO:0007669"/>
    <property type="project" value="UniProtKB-SubCell"/>
</dbReference>
<reference evidence="10" key="1">
    <citation type="submission" date="2020-10" db="EMBL/GenBank/DDBJ databases">
        <authorList>
            <person name="Gilroy R."/>
        </authorList>
    </citation>
    <scope>NUCLEOTIDE SEQUENCE</scope>
    <source>
        <strain evidence="10">14700</strain>
    </source>
</reference>
<dbReference type="EMBL" id="JADIMF010000098">
    <property type="protein sequence ID" value="MBO8469358.1"/>
    <property type="molecule type" value="Genomic_DNA"/>
</dbReference>
<evidence type="ECO:0000256" key="5">
    <source>
        <dbReference type="ARBA" id="ARBA00022692"/>
    </source>
</evidence>
<comment type="similarity">
    <text evidence="8">Belongs to the binding-protein-dependent transport system permease family.</text>
</comment>
<evidence type="ECO:0000313" key="10">
    <source>
        <dbReference type="EMBL" id="MBO8469358.1"/>
    </source>
</evidence>
<dbReference type="AlphaFoldDB" id="A0A9D9IB34"/>
<evidence type="ECO:0000256" key="8">
    <source>
        <dbReference type="RuleBase" id="RU363032"/>
    </source>
</evidence>